<dbReference type="InterPro" id="IPR036259">
    <property type="entry name" value="MFS_trans_sf"/>
</dbReference>
<dbReference type="EMBL" id="CP080764">
    <property type="protein sequence ID" value="QYY42305.1"/>
    <property type="molecule type" value="Genomic_DNA"/>
</dbReference>
<feature type="transmembrane region" description="Helical" evidence="7">
    <location>
        <begin position="299"/>
        <end position="318"/>
    </location>
</feature>
<feature type="domain" description="Major facilitator superfamily (MFS) profile" evidence="8">
    <location>
        <begin position="38"/>
        <end position="412"/>
    </location>
</feature>
<evidence type="ECO:0000256" key="1">
    <source>
        <dbReference type="ARBA" id="ARBA00004651"/>
    </source>
</evidence>
<dbReference type="Gene3D" id="1.20.1250.20">
    <property type="entry name" value="MFS general substrate transporter like domains"/>
    <property type="match status" value="2"/>
</dbReference>
<dbReference type="CDD" id="cd17477">
    <property type="entry name" value="MFS_YcaD_like"/>
    <property type="match status" value="1"/>
</dbReference>
<feature type="transmembrane region" description="Helical" evidence="7">
    <location>
        <begin position="353"/>
        <end position="376"/>
    </location>
</feature>
<feature type="transmembrane region" description="Helical" evidence="7">
    <location>
        <begin position="75"/>
        <end position="92"/>
    </location>
</feature>
<reference evidence="9 10" key="1">
    <citation type="submission" date="2021-08" db="EMBL/GenBank/DDBJ databases">
        <title>Complete genome sequence of the strain Aneurinibacillus thermoaerophilus CCM 8960.</title>
        <authorList>
            <person name="Musilova J."/>
            <person name="Kourilova X."/>
            <person name="Pernicova I."/>
            <person name="Bezdicek M."/>
            <person name="Lengerova M."/>
            <person name="Obruca S."/>
            <person name="Sedlar K."/>
        </authorList>
    </citation>
    <scope>NUCLEOTIDE SEQUENCE [LARGE SCALE GENOMIC DNA]</scope>
    <source>
        <strain evidence="9 10">CCM 8960</strain>
    </source>
</reference>
<sequence length="423" mass="46033">MLDCKLVGTNAHGAVCRQALLFLGRGVKKVRTASSSYRFLLLIFVVLIAGLSQGLLLPLLTILLEKSGVSSGMNGLNAVALYIGMFLIMLVIEKPVRKFGYKRVIILGIMLVMAATLLFPLWKNLVFWFALRMLVGMGDSALHYSSQLWITSTSPAEKRGRNISIYGMAYAIGFSIGPLGINLMSFGVWVPFAVIGGCFGLALLLLLKMPHEYPVREEKNAPAKSRYIGAIRIAWFALFPALLYGYMESSMNSNFPVYGLRMGISESWVSVLLPAFGIGSLILQIPLGLWSDRKGRKQVLMLAGFAGGLAFLSVPLFGNNVWGILFAFIAAGGLVGSFYSLGLAYVADLVPKAYLPAANVIASINFSVGSIIGPNLGGLGIQYVSPGSMFYFLGSMFLLFIGLGFFFQRTKQEEKTSLIRFTN</sequence>
<feature type="transmembrane region" description="Helical" evidence="7">
    <location>
        <begin position="267"/>
        <end position="287"/>
    </location>
</feature>
<keyword evidence="2" id="KW-0813">Transport</keyword>
<dbReference type="PANTHER" id="PTHR23521:SF2">
    <property type="entry name" value="TRANSPORTER MFS SUPERFAMILY"/>
    <property type="match status" value="1"/>
</dbReference>
<dbReference type="InterPro" id="IPR011701">
    <property type="entry name" value="MFS"/>
</dbReference>
<keyword evidence="4 7" id="KW-0812">Transmembrane</keyword>
<feature type="transmembrane region" description="Helical" evidence="7">
    <location>
        <begin position="104"/>
        <end position="122"/>
    </location>
</feature>
<evidence type="ECO:0000256" key="7">
    <source>
        <dbReference type="SAM" id="Phobius"/>
    </source>
</evidence>
<feature type="transmembrane region" description="Helical" evidence="7">
    <location>
        <begin position="128"/>
        <end position="151"/>
    </location>
</feature>
<evidence type="ECO:0000259" key="8">
    <source>
        <dbReference type="PROSITE" id="PS50850"/>
    </source>
</evidence>
<feature type="transmembrane region" description="Helical" evidence="7">
    <location>
        <begin position="324"/>
        <end position="346"/>
    </location>
</feature>
<feature type="transmembrane region" description="Helical" evidence="7">
    <location>
        <begin position="187"/>
        <end position="207"/>
    </location>
</feature>
<evidence type="ECO:0000256" key="3">
    <source>
        <dbReference type="ARBA" id="ARBA00022475"/>
    </source>
</evidence>
<evidence type="ECO:0000313" key="10">
    <source>
        <dbReference type="Proteomes" id="UP000826616"/>
    </source>
</evidence>
<feature type="transmembrane region" description="Helical" evidence="7">
    <location>
        <begin position="163"/>
        <end position="181"/>
    </location>
</feature>
<keyword evidence="10" id="KW-1185">Reference proteome</keyword>
<dbReference type="Pfam" id="PF07690">
    <property type="entry name" value="MFS_1"/>
    <property type="match status" value="1"/>
</dbReference>
<proteinExistence type="predicted"/>
<dbReference type="InterPro" id="IPR020846">
    <property type="entry name" value="MFS_dom"/>
</dbReference>
<keyword evidence="3" id="KW-1003">Cell membrane</keyword>
<dbReference type="SUPFAM" id="SSF103473">
    <property type="entry name" value="MFS general substrate transporter"/>
    <property type="match status" value="1"/>
</dbReference>
<dbReference type="PROSITE" id="PS50850">
    <property type="entry name" value="MFS"/>
    <property type="match status" value="1"/>
</dbReference>
<evidence type="ECO:0000256" key="2">
    <source>
        <dbReference type="ARBA" id="ARBA00022448"/>
    </source>
</evidence>
<feature type="transmembrane region" description="Helical" evidence="7">
    <location>
        <begin position="227"/>
        <end position="247"/>
    </location>
</feature>
<evidence type="ECO:0000313" key="9">
    <source>
        <dbReference type="EMBL" id="QYY42305.1"/>
    </source>
</evidence>
<name>A0ABX8YAB3_ANETH</name>
<gene>
    <name evidence="9" type="ORF">K3F53_15830</name>
</gene>
<keyword evidence="5 7" id="KW-1133">Transmembrane helix</keyword>
<dbReference type="PANTHER" id="PTHR23521">
    <property type="entry name" value="TRANSPORTER MFS SUPERFAMILY"/>
    <property type="match status" value="1"/>
</dbReference>
<dbReference type="Proteomes" id="UP000826616">
    <property type="component" value="Chromosome"/>
</dbReference>
<accession>A0ABX8YAB3</accession>
<evidence type="ECO:0000256" key="6">
    <source>
        <dbReference type="ARBA" id="ARBA00023136"/>
    </source>
</evidence>
<feature type="transmembrane region" description="Helical" evidence="7">
    <location>
        <begin position="388"/>
        <end position="407"/>
    </location>
</feature>
<feature type="transmembrane region" description="Helical" evidence="7">
    <location>
        <begin position="39"/>
        <end position="63"/>
    </location>
</feature>
<comment type="subcellular location">
    <subcellularLocation>
        <location evidence="1">Cell membrane</location>
        <topology evidence="1">Multi-pass membrane protein</topology>
    </subcellularLocation>
</comment>
<evidence type="ECO:0000256" key="5">
    <source>
        <dbReference type="ARBA" id="ARBA00022989"/>
    </source>
</evidence>
<protein>
    <submittedName>
        <fullName evidence="9">MFS transporter</fullName>
    </submittedName>
</protein>
<organism evidence="9 10">
    <name type="scientific">Aneurinibacillus thermoaerophilus</name>
    <dbReference type="NCBI Taxonomy" id="143495"/>
    <lineage>
        <taxon>Bacteria</taxon>
        <taxon>Bacillati</taxon>
        <taxon>Bacillota</taxon>
        <taxon>Bacilli</taxon>
        <taxon>Bacillales</taxon>
        <taxon>Paenibacillaceae</taxon>
        <taxon>Aneurinibacillus group</taxon>
        <taxon>Aneurinibacillus</taxon>
    </lineage>
</organism>
<dbReference type="InterPro" id="IPR047200">
    <property type="entry name" value="MFS_YcaD-like"/>
</dbReference>
<evidence type="ECO:0000256" key="4">
    <source>
        <dbReference type="ARBA" id="ARBA00022692"/>
    </source>
</evidence>
<keyword evidence="6 7" id="KW-0472">Membrane</keyword>